<evidence type="ECO:0000256" key="1">
    <source>
        <dbReference type="SAM" id="SignalP"/>
    </source>
</evidence>
<evidence type="ECO:0008006" key="4">
    <source>
        <dbReference type="Google" id="ProtNLM"/>
    </source>
</evidence>
<dbReference type="Proteomes" id="UP000434172">
    <property type="component" value="Unassembled WGS sequence"/>
</dbReference>
<protein>
    <recommendedName>
        <fullName evidence="4">Secreted protein</fullName>
    </recommendedName>
</protein>
<feature type="chain" id="PRO_5034937669" description="Secreted protein" evidence="1">
    <location>
        <begin position="17"/>
        <end position="76"/>
    </location>
</feature>
<organism evidence="2 3">
    <name type="scientific">Colletotrichum asianum</name>
    <dbReference type="NCBI Taxonomy" id="702518"/>
    <lineage>
        <taxon>Eukaryota</taxon>
        <taxon>Fungi</taxon>
        <taxon>Dikarya</taxon>
        <taxon>Ascomycota</taxon>
        <taxon>Pezizomycotina</taxon>
        <taxon>Sordariomycetes</taxon>
        <taxon>Hypocreomycetidae</taxon>
        <taxon>Glomerellales</taxon>
        <taxon>Glomerellaceae</taxon>
        <taxon>Colletotrichum</taxon>
        <taxon>Colletotrichum gloeosporioides species complex</taxon>
    </lineage>
</organism>
<dbReference type="EMBL" id="WOWK01000138">
    <property type="protein sequence ID" value="KAF0317084.1"/>
    <property type="molecule type" value="Genomic_DNA"/>
</dbReference>
<gene>
    <name evidence="2" type="ORF">GQ607_015671</name>
</gene>
<keyword evidence="1" id="KW-0732">Signal</keyword>
<proteinExistence type="predicted"/>
<name>A0A8H3VZH5_9PEZI</name>
<reference evidence="2 3" key="1">
    <citation type="submission" date="2019-12" db="EMBL/GenBank/DDBJ databases">
        <title>A genome sequence resource for the geographically widespread anthracnose pathogen Colletotrichum asianum.</title>
        <authorList>
            <person name="Meng Y."/>
        </authorList>
    </citation>
    <scope>NUCLEOTIDE SEQUENCE [LARGE SCALE GENOMIC DNA]</scope>
    <source>
        <strain evidence="2 3">ICMP 18580</strain>
    </source>
</reference>
<accession>A0A8H3VZH5</accession>
<sequence length="76" mass="8473">MCRRVLLLQYLVSSWACSQDSPGKHPLVAISISRIRFHILHLPSPGRPSGPLLALRPSVSIFLRKATMHMQTTLLA</sequence>
<evidence type="ECO:0000313" key="2">
    <source>
        <dbReference type="EMBL" id="KAF0317084.1"/>
    </source>
</evidence>
<comment type="caution">
    <text evidence="2">The sequence shown here is derived from an EMBL/GenBank/DDBJ whole genome shotgun (WGS) entry which is preliminary data.</text>
</comment>
<keyword evidence="3" id="KW-1185">Reference proteome</keyword>
<dbReference type="AlphaFoldDB" id="A0A8H3VZH5"/>
<evidence type="ECO:0000313" key="3">
    <source>
        <dbReference type="Proteomes" id="UP000434172"/>
    </source>
</evidence>
<feature type="signal peptide" evidence="1">
    <location>
        <begin position="1"/>
        <end position="16"/>
    </location>
</feature>